<evidence type="ECO:0000313" key="25">
    <source>
        <dbReference type="EMBL" id="NEL52925.1"/>
    </source>
</evidence>
<evidence type="ECO:0000256" key="22">
    <source>
        <dbReference type="ARBA" id="ARBA00048074"/>
    </source>
</evidence>
<evidence type="ECO:0000256" key="12">
    <source>
        <dbReference type="ARBA" id="ARBA00023273"/>
    </source>
</evidence>
<organism evidence="25 26">
    <name type="scientific">Goekera deserti</name>
    <dbReference type="NCBI Taxonomy" id="2497753"/>
    <lineage>
        <taxon>Bacteria</taxon>
        <taxon>Bacillati</taxon>
        <taxon>Actinomycetota</taxon>
        <taxon>Actinomycetes</taxon>
        <taxon>Geodermatophilales</taxon>
        <taxon>Geodermatophilaceae</taxon>
        <taxon>Goekera</taxon>
    </lineage>
</organism>
<accession>A0A7K3W8X7</accession>
<keyword evidence="4" id="KW-1003">Cell membrane</keyword>
<dbReference type="InterPro" id="IPR029069">
    <property type="entry name" value="HotDog_dom_sf"/>
</dbReference>
<keyword evidence="7" id="KW-0378">Hydrolase</keyword>
<evidence type="ECO:0000256" key="21">
    <source>
        <dbReference type="ARBA" id="ARBA00047969"/>
    </source>
</evidence>
<comment type="catalytic activity">
    <reaction evidence="23">
        <text>tetradecanoyl-CoA + H2O = tetradecanoate + CoA + H(+)</text>
        <dbReference type="Rhea" id="RHEA:40119"/>
        <dbReference type="ChEBI" id="CHEBI:15377"/>
        <dbReference type="ChEBI" id="CHEBI:15378"/>
        <dbReference type="ChEBI" id="CHEBI:30807"/>
        <dbReference type="ChEBI" id="CHEBI:57287"/>
        <dbReference type="ChEBI" id="CHEBI:57385"/>
    </reaction>
    <physiologicalReaction direction="left-to-right" evidence="23">
        <dbReference type="Rhea" id="RHEA:40120"/>
    </physiologicalReaction>
</comment>
<dbReference type="InterPro" id="IPR006683">
    <property type="entry name" value="Thioestr_dom"/>
</dbReference>
<evidence type="ECO:0000256" key="20">
    <source>
        <dbReference type="ARBA" id="ARBA00047734"/>
    </source>
</evidence>
<evidence type="ECO:0000256" key="2">
    <source>
        <dbReference type="ARBA" id="ARBA00004496"/>
    </source>
</evidence>
<comment type="catalytic activity">
    <reaction evidence="14">
        <text>(9Z)-octadecenoyl-CoA + H2O = (9Z)-octadecenoate + CoA + H(+)</text>
        <dbReference type="Rhea" id="RHEA:40139"/>
        <dbReference type="ChEBI" id="CHEBI:15377"/>
        <dbReference type="ChEBI" id="CHEBI:15378"/>
        <dbReference type="ChEBI" id="CHEBI:30823"/>
        <dbReference type="ChEBI" id="CHEBI:57287"/>
        <dbReference type="ChEBI" id="CHEBI:57387"/>
    </reaction>
    <physiologicalReaction direction="left-to-right" evidence="14">
        <dbReference type="Rhea" id="RHEA:40140"/>
    </physiologicalReaction>
</comment>
<keyword evidence="8" id="KW-0276">Fatty acid metabolism</keyword>
<dbReference type="Proteomes" id="UP000470470">
    <property type="component" value="Unassembled WGS sequence"/>
</dbReference>
<dbReference type="EMBL" id="JAAGWK010000005">
    <property type="protein sequence ID" value="NEL52925.1"/>
    <property type="molecule type" value="Genomic_DNA"/>
</dbReference>
<dbReference type="GO" id="GO:0016020">
    <property type="term" value="C:membrane"/>
    <property type="evidence" value="ECO:0007669"/>
    <property type="project" value="UniProtKB-SubCell"/>
</dbReference>
<evidence type="ECO:0000256" key="16">
    <source>
        <dbReference type="ARBA" id="ARBA00038848"/>
    </source>
</evidence>
<evidence type="ECO:0000256" key="10">
    <source>
        <dbReference type="ARBA" id="ARBA00023098"/>
    </source>
</evidence>
<name>A0A7K3W8X7_9ACTN</name>
<evidence type="ECO:0000256" key="13">
    <source>
        <dbReference type="ARBA" id="ARBA00035852"/>
    </source>
</evidence>
<evidence type="ECO:0000256" key="5">
    <source>
        <dbReference type="ARBA" id="ARBA00022490"/>
    </source>
</evidence>
<dbReference type="CDD" id="cd03443">
    <property type="entry name" value="PaaI_thioesterase"/>
    <property type="match status" value="1"/>
</dbReference>
<keyword evidence="6" id="KW-0053">Apoptosis</keyword>
<protein>
    <recommendedName>
        <fullName evidence="17">Acyl-coenzyme A thioesterase THEM4</fullName>
        <ecNumber evidence="16">3.1.2.2</ecNumber>
    </recommendedName>
    <alternativeName>
        <fullName evidence="18">Thioesterase superfamily member 4</fullName>
    </alternativeName>
</protein>
<comment type="catalytic activity">
    <reaction evidence="22">
        <text>dodecanoyl-CoA + H2O = dodecanoate + CoA + H(+)</text>
        <dbReference type="Rhea" id="RHEA:30135"/>
        <dbReference type="ChEBI" id="CHEBI:15377"/>
        <dbReference type="ChEBI" id="CHEBI:15378"/>
        <dbReference type="ChEBI" id="CHEBI:18262"/>
        <dbReference type="ChEBI" id="CHEBI:57287"/>
        <dbReference type="ChEBI" id="CHEBI:57375"/>
    </reaction>
    <physiologicalReaction direction="left-to-right" evidence="22">
        <dbReference type="Rhea" id="RHEA:30136"/>
    </physiologicalReaction>
</comment>
<evidence type="ECO:0000256" key="9">
    <source>
        <dbReference type="ARBA" id="ARBA00022946"/>
    </source>
</evidence>
<keyword evidence="9" id="KW-0809">Transit peptide</keyword>
<dbReference type="PANTHER" id="PTHR12418:SF19">
    <property type="entry name" value="ACYL-COENZYME A THIOESTERASE THEM4"/>
    <property type="match status" value="1"/>
</dbReference>
<evidence type="ECO:0000256" key="19">
    <source>
        <dbReference type="ARBA" id="ARBA00047588"/>
    </source>
</evidence>
<evidence type="ECO:0000256" key="8">
    <source>
        <dbReference type="ARBA" id="ARBA00022832"/>
    </source>
</evidence>
<dbReference type="Pfam" id="PF03061">
    <property type="entry name" value="4HBT"/>
    <property type="match status" value="1"/>
</dbReference>
<comment type="catalytic activity">
    <reaction evidence="13">
        <text>(5Z,8Z,11Z,14Z)-eicosatetraenoyl-CoA + H2O = (5Z,8Z,11Z,14Z)-eicosatetraenoate + CoA + H(+)</text>
        <dbReference type="Rhea" id="RHEA:40151"/>
        <dbReference type="ChEBI" id="CHEBI:15377"/>
        <dbReference type="ChEBI" id="CHEBI:15378"/>
        <dbReference type="ChEBI" id="CHEBI:32395"/>
        <dbReference type="ChEBI" id="CHEBI:57287"/>
        <dbReference type="ChEBI" id="CHEBI:57368"/>
    </reaction>
    <physiologicalReaction direction="left-to-right" evidence="13">
        <dbReference type="Rhea" id="RHEA:40152"/>
    </physiologicalReaction>
</comment>
<evidence type="ECO:0000256" key="18">
    <source>
        <dbReference type="ARBA" id="ARBA00043210"/>
    </source>
</evidence>
<comment type="caution">
    <text evidence="25">The sequence shown here is derived from an EMBL/GenBank/DDBJ whole genome shotgun (WGS) entry which is preliminary data.</text>
</comment>
<comment type="catalytic activity">
    <reaction evidence="20">
        <text>hexadecanoyl-CoA + H2O = hexadecanoate + CoA + H(+)</text>
        <dbReference type="Rhea" id="RHEA:16645"/>
        <dbReference type="ChEBI" id="CHEBI:7896"/>
        <dbReference type="ChEBI" id="CHEBI:15377"/>
        <dbReference type="ChEBI" id="CHEBI:15378"/>
        <dbReference type="ChEBI" id="CHEBI:57287"/>
        <dbReference type="ChEBI" id="CHEBI:57379"/>
        <dbReference type="EC" id="3.1.2.2"/>
    </reaction>
    <physiologicalReaction direction="left-to-right" evidence="20">
        <dbReference type="Rhea" id="RHEA:16646"/>
    </physiologicalReaction>
</comment>
<comment type="similarity">
    <text evidence="15">Belongs to the THEM4/THEM5 thioesterase family.</text>
</comment>
<evidence type="ECO:0000256" key="11">
    <source>
        <dbReference type="ARBA" id="ARBA00023136"/>
    </source>
</evidence>
<keyword evidence="11" id="KW-0472">Membrane</keyword>
<dbReference type="InterPro" id="IPR052365">
    <property type="entry name" value="THEM4/THEM5_acyl-CoA_thioest"/>
</dbReference>
<evidence type="ECO:0000256" key="3">
    <source>
        <dbReference type="ARBA" id="ARBA00004632"/>
    </source>
</evidence>
<proteinExistence type="inferred from homology"/>
<keyword evidence="26" id="KW-1185">Reference proteome</keyword>
<comment type="subcellular location">
    <subcellularLocation>
        <location evidence="3">Cell projection</location>
        <location evidence="3">Ruffle membrane</location>
    </subcellularLocation>
    <subcellularLocation>
        <location evidence="2">Cytoplasm</location>
    </subcellularLocation>
    <subcellularLocation>
        <location evidence="1">Membrane</location>
        <topology evidence="1">Peripheral membrane protein</topology>
    </subcellularLocation>
</comment>
<evidence type="ECO:0000256" key="6">
    <source>
        <dbReference type="ARBA" id="ARBA00022703"/>
    </source>
</evidence>
<comment type="catalytic activity">
    <reaction evidence="19">
        <text>octanoyl-CoA + H2O = octanoate + CoA + H(+)</text>
        <dbReference type="Rhea" id="RHEA:30143"/>
        <dbReference type="ChEBI" id="CHEBI:15377"/>
        <dbReference type="ChEBI" id="CHEBI:15378"/>
        <dbReference type="ChEBI" id="CHEBI:25646"/>
        <dbReference type="ChEBI" id="CHEBI:57287"/>
        <dbReference type="ChEBI" id="CHEBI:57386"/>
    </reaction>
    <physiologicalReaction direction="left-to-right" evidence="19">
        <dbReference type="Rhea" id="RHEA:30144"/>
    </physiologicalReaction>
</comment>
<evidence type="ECO:0000256" key="15">
    <source>
        <dbReference type="ARBA" id="ARBA00038456"/>
    </source>
</evidence>
<evidence type="ECO:0000313" key="26">
    <source>
        <dbReference type="Proteomes" id="UP000470470"/>
    </source>
</evidence>
<evidence type="ECO:0000256" key="14">
    <source>
        <dbReference type="ARBA" id="ARBA00037002"/>
    </source>
</evidence>
<dbReference type="Gene3D" id="3.10.129.10">
    <property type="entry name" value="Hotdog Thioesterase"/>
    <property type="match status" value="1"/>
</dbReference>
<dbReference type="AlphaFoldDB" id="A0A7K3W8X7"/>
<comment type="catalytic activity">
    <reaction evidence="21">
        <text>decanoyl-CoA + H2O = decanoate + CoA + H(+)</text>
        <dbReference type="Rhea" id="RHEA:40059"/>
        <dbReference type="ChEBI" id="CHEBI:15377"/>
        <dbReference type="ChEBI" id="CHEBI:15378"/>
        <dbReference type="ChEBI" id="CHEBI:27689"/>
        <dbReference type="ChEBI" id="CHEBI:57287"/>
        <dbReference type="ChEBI" id="CHEBI:61430"/>
    </reaction>
    <physiologicalReaction direction="left-to-right" evidence="21">
        <dbReference type="Rhea" id="RHEA:40060"/>
    </physiologicalReaction>
</comment>
<evidence type="ECO:0000256" key="4">
    <source>
        <dbReference type="ARBA" id="ARBA00022475"/>
    </source>
</evidence>
<feature type="domain" description="Thioesterase" evidence="24">
    <location>
        <begin position="104"/>
        <end position="164"/>
    </location>
</feature>
<dbReference type="GO" id="GO:0006631">
    <property type="term" value="P:fatty acid metabolic process"/>
    <property type="evidence" value="ECO:0007669"/>
    <property type="project" value="UniProtKB-KW"/>
</dbReference>
<dbReference type="GO" id="GO:0005737">
    <property type="term" value="C:cytoplasm"/>
    <property type="evidence" value="ECO:0007669"/>
    <property type="project" value="UniProtKB-SubCell"/>
</dbReference>
<dbReference type="EC" id="3.1.2.2" evidence="16"/>
<dbReference type="GO" id="GO:0016787">
    <property type="term" value="F:hydrolase activity"/>
    <property type="evidence" value="ECO:0007669"/>
    <property type="project" value="UniProtKB-KW"/>
</dbReference>
<sequence>MAAVTELGTALRALVDASVSTAVGPEELRAAAAEARRATALLEADRRPPGRLPPLDDPVAFRRVYSPVTGVGSAVAPPLTLRGDPAGGVRAEATLGLLYEGPPGYLHGGMSGLLMDHLLGAAAIHAGLWGMTAHLELDYRGPVPLGVPLVLRGWVERNAGRRTDVAGSIAAADAPDRVLVQATGIFVTPRAEKMDAYFATVTDAAGRHTPPGRPTDATAVQP</sequence>
<evidence type="ECO:0000256" key="7">
    <source>
        <dbReference type="ARBA" id="ARBA00022801"/>
    </source>
</evidence>
<evidence type="ECO:0000256" key="17">
    <source>
        <dbReference type="ARBA" id="ARBA00040123"/>
    </source>
</evidence>
<evidence type="ECO:0000256" key="23">
    <source>
        <dbReference type="ARBA" id="ARBA00048180"/>
    </source>
</evidence>
<reference evidence="25 26" key="1">
    <citation type="submission" date="2020-02" db="EMBL/GenBank/DDBJ databases">
        <title>The whole genome sequence of CPCC 205119.</title>
        <authorList>
            <person name="Jiang Z."/>
        </authorList>
    </citation>
    <scope>NUCLEOTIDE SEQUENCE [LARGE SCALE GENOMIC DNA]</scope>
    <source>
        <strain evidence="25 26">CPCC 205119</strain>
    </source>
</reference>
<keyword evidence="5" id="KW-0963">Cytoplasm</keyword>
<keyword evidence="12" id="KW-0966">Cell projection</keyword>
<keyword evidence="10" id="KW-0443">Lipid metabolism</keyword>
<evidence type="ECO:0000259" key="24">
    <source>
        <dbReference type="Pfam" id="PF03061"/>
    </source>
</evidence>
<evidence type="ECO:0000256" key="1">
    <source>
        <dbReference type="ARBA" id="ARBA00004170"/>
    </source>
</evidence>
<dbReference type="PANTHER" id="PTHR12418">
    <property type="entry name" value="ACYL-COENZYME A THIOESTERASE THEM4"/>
    <property type="match status" value="1"/>
</dbReference>
<gene>
    <name evidence="25" type="ORF">G1H19_02700</name>
</gene>
<dbReference type="SUPFAM" id="SSF54637">
    <property type="entry name" value="Thioesterase/thiol ester dehydrase-isomerase"/>
    <property type="match status" value="1"/>
</dbReference>